<dbReference type="Proteomes" id="UP001333110">
    <property type="component" value="Unassembled WGS sequence"/>
</dbReference>
<keyword evidence="2" id="KW-1185">Reference proteome</keyword>
<organism evidence="1 2">
    <name type="scientific">Mycteria americana</name>
    <name type="common">Wood stork</name>
    <dbReference type="NCBI Taxonomy" id="33587"/>
    <lineage>
        <taxon>Eukaryota</taxon>
        <taxon>Metazoa</taxon>
        <taxon>Chordata</taxon>
        <taxon>Craniata</taxon>
        <taxon>Vertebrata</taxon>
        <taxon>Euteleostomi</taxon>
        <taxon>Archelosauria</taxon>
        <taxon>Archosauria</taxon>
        <taxon>Dinosauria</taxon>
        <taxon>Saurischia</taxon>
        <taxon>Theropoda</taxon>
        <taxon>Coelurosauria</taxon>
        <taxon>Aves</taxon>
        <taxon>Neognathae</taxon>
        <taxon>Neoaves</taxon>
        <taxon>Aequornithes</taxon>
        <taxon>Ciconiiformes</taxon>
        <taxon>Ciconiidae</taxon>
        <taxon>Mycteria</taxon>
    </lineage>
</organism>
<dbReference type="AlphaFoldDB" id="A0AAN7SG04"/>
<protein>
    <submittedName>
        <fullName evidence="1">Uncharacterized protein</fullName>
    </submittedName>
</protein>
<comment type="caution">
    <text evidence="1">The sequence shown here is derived from an EMBL/GenBank/DDBJ whole genome shotgun (WGS) entry which is preliminary data.</text>
</comment>
<reference evidence="1 2" key="1">
    <citation type="journal article" date="2023" name="J. Hered.">
        <title>Chromosome-level genome of the wood stork (Mycteria americana) provides insight into avian chromosome evolution.</title>
        <authorList>
            <person name="Flamio R. Jr."/>
            <person name="Ramstad K.M."/>
        </authorList>
    </citation>
    <scope>NUCLEOTIDE SEQUENCE [LARGE SCALE GENOMIC DNA]</scope>
    <source>
        <strain evidence="1">JAX WOST 10</strain>
    </source>
</reference>
<evidence type="ECO:0000313" key="2">
    <source>
        <dbReference type="Proteomes" id="UP001333110"/>
    </source>
</evidence>
<evidence type="ECO:0000313" key="1">
    <source>
        <dbReference type="EMBL" id="KAK4826638.1"/>
    </source>
</evidence>
<accession>A0AAN7SG04</accession>
<gene>
    <name evidence="1" type="ORF">QYF61_010566</name>
</gene>
<sequence>MDLSSGTAKERDWGVLVDEKLDVTWRCALAAQKANRILGASPAAWPAGRGRGFCPSAPLWGDPPAVLRPARGSSAQERHGAVGAGPEEATKMLRGVEHLCCEDRLRELGLFSLEKRRLWEAFQYTNYIKDGERPFSKACSDRTRGNSFTLKEGRFRLDIRKKFWMVRVVKHWNRLPRAAVDAPSLGSVPGQAGWGFGQPGLVEEAIQGLLRYPFPSAGSKLVCGGVTTIGFCWNDSG</sequence>
<proteinExistence type="predicted"/>
<dbReference type="EMBL" id="JAUNZN010000002">
    <property type="protein sequence ID" value="KAK4826638.1"/>
    <property type="molecule type" value="Genomic_DNA"/>
</dbReference>
<name>A0AAN7SG04_MYCAM</name>